<name>A0A5C8V7E7_9FLAO</name>
<dbReference type="Proteomes" id="UP000321456">
    <property type="component" value="Unassembled WGS sequence"/>
</dbReference>
<gene>
    <name evidence="1" type="ORF">FVB32_02015</name>
</gene>
<keyword evidence="2" id="KW-1185">Reference proteome</keyword>
<proteinExistence type="predicted"/>
<evidence type="ECO:0000313" key="1">
    <source>
        <dbReference type="EMBL" id="TXN37089.1"/>
    </source>
</evidence>
<protein>
    <submittedName>
        <fullName evidence="1">Uncharacterized protein</fullName>
    </submittedName>
</protein>
<accession>A0A5C8V7E7</accession>
<evidence type="ECO:0000313" key="2">
    <source>
        <dbReference type="Proteomes" id="UP000321456"/>
    </source>
</evidence>
<sequence>MKRNLIKPVYFTLVACIFSFVICEAQNSKAELYLNNGAILKGYATIEVESNSSGGKISSVGAIKFRKSKKARPTFYRLEKLKKLRIIEKHRVATYEFFKVIGEGEIKVLKLLEKGNMSLYEYETKGISGPRPFVSDPSRRMDPAAPENLPLGRSKSKYLCVKRENEEMATLLSKNPTFSNSFKEAAIYYFRDCPELVEKFKKHKYKKANIKEAVMYYNDTCTKS</sequence>
<comment type="caution">
    <text evidence="1">The sequence shown here is derived from an EMBL/GenBank/DDBJ whole genome shotgun (WGS) entry which is preliminary data.</text>
</comment>
<organism evidence="1 2">
    <name type="scientific">Flagellimonas hymeniacidonis</name>
    <dbReference type="NCBI Taxonomy" id="2603628"/>
    <lineage>
        <taxon>Bacteria</taxon>
        <taxon>Pseudomonadati</taxon>
        <taxon>Bacteroidota</taxon>
        <taxon>Flavobacteriia</taxon>
        <taxon>Flavobacteriales</taxon>
        <taxon>Flavobacteriaceae</taxon>
        <taxon>Flagellimonas</taxon>
    </lineage>
</organism>
<dbReference type="EMBL" id="VRUR01000001">
    <property type="protein sequence ID" value="TXN37089.1"/>
    <property type="molecule type" value="Genomic_DNA"/>
</dbReference>
<dbReference type="AlphaFoldDB" id="A0A5C8V7E7"/>
<dbReference type="RefSeq" id="WP_147740921.1">
    <property type="nucleotide sequence ID" value="NZ_VRUR01000001.1"/>
</dbReference>
<reference evidence="1 2" key="1">
    <citation type="submission" date="2019-08" db="EMBL/GenBank/DDBJ databases">
        <title>Professor.</title>
        <authorList>
            <person name="Park J.S."/>
        </authorList>
    </citation>
    <scope>NUCLEOTIDE SEQUENCE [LARGE SCALE GENOMIC DNA]</scope>
    <source>
        <strain evidence="1 2">176CP5-101</strain>
    </source>
</reference>